<comment type="caution">
    <text evidence="13">The sequence shown here is derived from an EMBL/GenBank/DDBJ whole genome shotgun (WGS) entry which is preliminary data.</text>
</comment>
<dbReference type="OrthoDB" id="9803322at2"/>
<evidence type="ECO:0000259" key="9">
    <source>
        <dbReference type="Pfam" id="PF00408"/>
    </source>
</evidence>
<keyword evidence="14" id="KW-1185">Reference proteome</keyword>
<dbReference type="SUPFAM" id="SSF53738">
    <property type="entry name" value="Phosphoglucomutase, first 3 domains"/>
    <property type="match status" value="3"/>
</dbReference>
<dbReference type="Gene3D" id="3.30.310.50">
    <property type="entry name" value="Alpha-D-phosphohexomutase, C-terminal domain"/>
    <property type="match status" value="1"/>
</dbReference>
<dbReference type="PANTHER" id="PTHR42946:SF1">
    <property type="entry name" value="PHOSPHOGLUCOMUTASE (ALPHA-D-GLUCOSE-1,6-BISPHOSPHATE-DEPENDENT)"/>
    <property type="match status" value="1"/>
</dbReference>
<feature type="modified residue" description="Phosphoserine" evidence="6">
    <location>
        <position position="100"/>
    </location>
</feature>
<dbReference type="InterPro" id="IPR005846">
    <property type="entry name" value="A-D-PHexomutase_a/b/a-III"/>
</dbReference>
<comment type="catalytic activity">
    <reaction evidence="6 8">
        <text>alpha-D-glucosamine 1-phosphate = D-glucosamine 6-phosphate</text>
        <dbReference type="Rhea" id="RHEA:23424"/>
        <dbReference type="ChEBI" id="CHEBI:58516"/>
        <dbReference type="ChEBI" id="CHEBI:58725"/>
        <dbReference type="EC" id="5.4.2.10"/>
    </reaction>
</comment>
<dbReference type="GO" id="GO:0009252">
    <property type="term" value="P:peptidoglycan biosynthetic process"/>
    <property type="evidence" value="ECO:0007669"/>
    <property type="project" value="UniProtKB-ARBA"/>
</dbReference>
<dbReference type="Pfam" id="PF00408">
    <property type="entry name" value="PGM_PMM_IV"/>
    <property type="match status" value="1"/>
</dbReference>
<dbReference type="HAMAP" id="MF_01554_B">
    <property type="entry name" value="GlmM_B"/>
    <property type="match status" value="1"/>
</dbReference>
<dbReference type="GO" id="GO:0005975">
    <property type="term" value="P:carbohydrate metabolic process"/>
    <property type="evidence" value="ECO:0007669"/>
    <property type="project" value="InterPro"/>
</dbReference>
<dbReference type="SUPFAM" id="SSF55957">
    <property type="entry name" value="Phosphoglucomutase, C-terminal domain"/>
    <property type="match status" value="1"/>
</dbReference>
<gene>
    <name evidence="6" type="primary">glmM</name>
    <name evidence="13" type="ORF">DL796_02770</name>
</gene>
<proteinExistence type="inferred from homology"/>
<feature type="binding site" description="via phosphate group" evidence="6">
    <location>
        <position position="100"/>
    </location>
    <ligand>
        <name>Mg(2+)</name>
        <dbReference type="ChEBI" id="CHEBI:18420"/>
    </ligand>
</feature>
<feature type="binding site" evidence="6">
    <location>
        <position position="241"/>
    </location>
    <ligand>
        <name>Mg(2+)</name>
        <dbReference type="ChEBI" id="CHEBI:18420"/>
    </ligand>
</feature>
<dbReference type="InterPro" id="IPR005841">
    <property type="entry name" value="Alpha-D-phosphohexomutase_SF"/>
</dbReference>
<protein>
    <recommendedName>
        <fullName evidence="6 8">Phosphoglucosamine mutase</fullName>
        <ecNumber evidence="6 8">5.4.2.10</ecNumber>
    </recommendedName>
</protein>
<keyword evidence="5 6" id="KW-0413">Isomerase</keyword>
<dbReference type="FunFam" id="3.30.310.50:FF:000001">
    <property type="entry name" value="Phosphoglucosamine mutase"/>
    <property type="match status" value="1"/>
</dbReference>
<evidence type="ECO:0000259" key="12">
    <source>
        <dbReference type="Pfam" id="PF02880"/>
    </source>
</evidence>
<feature type="domain" description="Alpha-D-phosphohexomutase alpha/beta/alpha" evidence="12">
    <location>
        <begin position="256"/>
        <end position="364"/>
    </location>
</feature>
<organism evidence="13 14">
    <name type="scientific">Kangiella spongicola</name>
    <dbReference type="NCBI Taxonomy" id="796379"/>
    <lineage>
        <taxon>Bacteria</taxon>
        <taxon>Pseudomonadati</taxon>
        <taxon>Pseudomonadota</taxon>
        <taxon>Gammaproteobacteria</taxon>
        <taxon>Kangiellales</taxon>
        <taxon>Kangiellaceae</taxon>
        <taxon>Kangiella</taxon>
    </lineage>
</organism>
<dbReference type="PANTHER" id="PTHR42946">
    <property type="entry name" value="PHOSPHOHEXOSE MUTASE"/>
    <property type="match status" value="1"/>
</dbReference>
<evidence type="ECO:0000256" key="2">
    <source>
        <dbReference type="ARBA" id="ARBA00022553"/>
    </source>
</evidence>
<dbReference type="Proteomes" id="UP000247689">
    <property type="component" value="Unassembled WGS sequence"/>
</dbReference>
<dbReference type="NCBIfam" id="NF008139">
    <property type="entry name" value="PRK10887.1"/>
    <property type="match status" value="1"/>
</dbReference>
<dbReference type="Pfam" id="PF02878">
    <property type="entry name" value="PGM_PMM_I"/>
    <property type="match status" value="1"/>
</dbReference>
<dbReference type="InterPro" id="IPR050060">
    <property type="entry name" value="Phosphoglucosamine_mutase"/>
</dbReference>
<dbReference type="FunFam" id="3.40.120.10:FF:000003">
    <property type="entry name" value="Phosphoglucosamine mutase"/>
    <property type="match status" value="1"/>
</dbReference>
<evidence type="ECO:0000256" key="1">
    <source>
        <dbReference type="ARBA" id="ARBA00010231"/>
    </source>
</evidence>
<feature type="domain" description="Alpha-D-phosphohexomutase C-terminal" evidence="9">
    <location>
        <begin position="371"/>
        <end position="437"/>
    </location>
</feature>
<dbReference type="NCBIfam" id="TIGR01455">
    <property type="entry name" value="glmM"/>
    <property type="match status" value="1"/>
</dbReference>
<feature type="binding site" evidence="6">
    <location>
        <position position="239"/>
    </location>
    <ligand>
        <name>Mg(2+)</name>
        <dbReference type="ChEBI" id="CHEBI:18420"/>
    </ligand>
</feature>
<dbReference type="InterPro" id="IPR005844">
    <property type="entry name" value="A-D-PHexomutase_a/b/a-I"/>
</dbReference>
<evidence type="ECO:0000313" key="13">
    <source>
        <dbReference type="EMBL" id="PXF64080.1"/>
    </source>
</evidence>
<dbReference type="InterPro" id="IPR006352">
    <property type="entry name" value="GlmM_bact"/>
</dbReference>
<feature type="binding site" evidence="6">
    <location>
        <position position="243"/>
    </location>
    <ligand>
        <name>Mg(2+)</name>
        <dbReference type="ChEBI" id="CHEBI:18420"/>
    </ligand>
</feature>
<comment type="similarity">
    <text evidence="1 6 7">Belongs to the phosphohexose mutase family.</text>
</comment>
<dbReference type="InterPro" id="IPR036900">
    <property type="entry name" value="A-D-PHexomutase_C_sf"/>
</dbReference>
<evidence type="ECO:0000256" key="4">
    <source>
        <dbReference type="ARBA" id="ARBA00022842"/>
    </source>
</evidence>
<comment type="cofactor">
    <cofactor evidence="6">
        <name>Mg(2+)</name>
        <dbReference type="ChEBI" id="CHEBI:18420"/>
    </cofactor>
    <text evidence="6">Binds 1 Mg(2+) ion per subunit.</text>
</comment>
<evidence type="ECO:0000256" key="5">
    <source>
        <dbReference type="ARBA" id="ARBA00023235"/>
    </source>
</evidence>
<dbReference type="GO" id="GO:0004615">
    <property type="term" value="F:phosphomannomutase activity"/>
    <property type="evidence" value="ECO:0007669"/>
    <property type="project" value="TreeGrafter"/>
</dbReference>
<dbReference type="PROSITE" id="PS00710">
    <property type="entry name" value="PGM_PMM"/>
    <property type="match status" value="1"/>
</dbReference>
<dbReference type="Gene3D" id="3.40.120.10">
    <property type="entry name" value="Alpha-D-Glucose-1,6-Bisphosphate, subunit A, domain 3"/>
    <property type="match status" value="3"/>
</dbReference>
<dbReference type="CDD" id="cd05802">
    <property type="entry name" value="GlmM"/>
    <property type="match status" value="1"/>
</dbReference>
<feature type="domain" description="Alpha-D-phosphohexomutase alpha/beta/alpha" evidence="10">
    <location>
        <begin position="4"/>
        <end position="135"/>
    </location>
</feature>
<name>A0A318D4B3_9GAMM</name>
<dbReference type="Pfam" id="PF02879">
    <property type="entry name" value="PGM_PMM_II"/>
    <property type="match status" value="1"/>
</dbReference>
<dbReference type="GO" id="GO:0000287">
    <property type="term" value="F:magnesium ion binding"/>
    <property type="evidence" value="ECO:0007669"/>
    <property type="project" value="UniProtKB-UniRule"/>
</dbReference>
<dbReference type="InterPro" id="IPR016066">
    <property type="entry name" value="A-D-PHexomutase_CS"/>
</dbReference>
<dbReference type="GO" id="GO:0005829">
    <property type="term" value="C:cytosol"/>
    <property type="evidence" value="ECO:0007669"/>
    <property type="project" value="TreeGrafter"/>
</dbReference>
<dbReference type="InterPro" id="IPR005843">
    <property type="entry name" value="A-D-PHexomutase_C"/>
</dbReference>
<accession>A0A318D4B3</accession>
<feature type="active site" description="Phosphoserine intermediate" evidence="6">
    <location>
        <position position="100"/>
    </location>
</feature>
<dbReference type="AlphaFoldDB" id="A0A318D4B3"/>
<keyword evidence="3 6" id="KW-0479">Metal-binding</keyword>
<dbReference type="GO" id="GO:0008966">
    <property type="term" value="F:phosphoglucosamine mutase activity"/>
    <property type="evidence" value="ECO:0007669"/>
    <property type="project" value="UniProtKB-UniRule"/>
</dbReference>
<evidence type="ECO:0000256" key="6">
    <source>
        <dbReference type="HAMAP-Rule" id="MF_01554"/>
    </source>
</evidence>
<dbReference type="EC" id="5.4.2.10" evidence="6 8"/>
<comment type="PTM">
    <text evidence="6">Activated by phosphorylation.</text>
</comment>
<feature type="domain" description="Alpha-D-phosphohexomutase alpha/beta/alpha" evidence="11">
    <location>
        <begin position="155"/>
        <end position="252"/>
    </location>
</feature>
<evidence type="ECO:0000313" key="14">
    <source>
        <dbReference type="Proteomes" id="UP000247689"/>
    </source>
</evidence>
<evidence type="ECO:0000256" key="3">
    <source>
        <dbReference type="ARBA" id="ARBA00022723"/>
    </source>
</evidence>
<dbReference type="InterPro" id="IPR016055">
    <property type="entry name" value="A-D-PHexomutase_a/b/a-I/II/III"/>
</dbReference>
<dbReference type="RefSeq" id="WP_110199747.1">
    <property type="nucleotide sequence ID" value="NZ_QICH01000001.1"/>
</dbReference>
<dbReference type="EMBL" id="QICH01000001">
    <property type="protein sequence ID" value="PXF64080.1"/>
    <property type="molecule type" value="Genomic_DNA"/>
</dbReference>
<dbReference type="FunFam" id="3.40.120.10:FF:000001">
    <property type="entry name" value="Phosphoglucosamine mutase"/>
    <property type="match status" value="1"/>
</dbReference>
<evidence type="ECO:0000256" key="8">
    <source>
        <dbReference type="RuleBase" id="RU004327"/>
    </source>
</evidence>
<evidence type="ECO:0000256" key="7">
    <source>
        <dbReference type="RuleBase" id="RU004326"/>
    </source>
</evidence>
<sequence length="443" mass="48327">MSKRKYFGTDGIRGTVGEFPITPEFVLKLGWALGQVLGNKGKVVIGKDTRISGYMFESVLQAGLTASGVNSMLVGPMPTPAIAYLTRTFRADAGIVISASHNPYHDNGIKFFSADGTKFPDEVELEIEALLDKDMTTEESHKLGKAYRLEDASARYIEFCKASFPNNLSLKGQKLVVDCAHGATYHIAPYVFKELGAEVIKIGCEPNGLNINLDCGATDTKALSEAVLEHNADLGIAFDGDGDRVMMVDKKGRLVNGDQLIWILAKSLSKSDIDSSGVAGTLMTNMAIEVDFKKHNIDFERTNVGDRYVMQSLKKNGWKLGGESSGHVICLDYNSTGDGIISALQVLKALNDEGQTLEQFVESHPLFPQTLINVRVKDADEILAKAELQTVIKDVETQLGDKGRVLIRKSGTEPLIRVMVEATEEQLAQNSAKRIANKVQELI</sequence>
<evidence type="ECO:0000259" key="10">
    <source>
        <dbReference type="Pfam" id="PF02878"/>
    </source>
</evidence>
<comment type="function">
    <text evidence="6 8">Catalyzes the conversion of glucosamine-6-phosphate to glucosamine-1-phosphate.</text>
</comment>
<dbReference type="InterPro" id="IPR005845">
    <property type="entry name" value="A-D-PHexomutase_a/b/a-II"/>
</dbReference>
<dbReference type="GO" id="GO:0006048">
    <property type="term" value="P:UDP-N-acetylglucosamine biosynthetic process"/>
    <property type="evidence" value="ECO:0007669"/>
    <property type="project" value="TreeGrafter"/>
</dbReference>
<keyword evidence="4 6" id="KW-0460">Magnesium</keyword>
<keyword evidence="2 6" id="KW-0597">Phosphoprotein</keyword>
<evidence type="ECO:0000259" key="11">
    <source>
        <dbReference type="Pfam" id="PF02879"/>
    </source>
</evidence>
<dbReference type="PRINTS" id="PR00509">
    <property type="entry name" value="PGMPMM"/>
</dbReference>
<dbReference type="Pfam" id="PF02880">
    <property type="entry name" value="PGM_PMM_III"/>
    <property type="match status" value="1"/>
</dbReference>
<reference evidence="13 14" key="1">
    <citation type="submission" date="2018-05" db="EMBL/GenBank/DDBJ databases">
        <title>Kangiella spongicola genome sequence.</title>
        <authorList>
            <person name="Maclea K.S."/>
            <person name="Goen A.E."/>
            <person name="Kelley C."/>
            <person name="Underriner A."/>
            <person name="Silverwood T."/>
            <person name="Trachtenberg A.M."/>
        </authorList>
    </citation>
    <scope>NUCLEOTIDE SEQUENCE [LARGE SCALE GENOMIC DNA]</scope>
    <source>
        <strain evidence="13 14">ATCC BAA-2076</strain>
    </source>
</reference>